<feature type="binding site" evidence="5">
    <location>
        <position position="113"/>
    </location>
    <ligand>
        <name>spermidine</name>
        <dbReference type="ChEBI" id="CHEBI:57834"/>
    </ligand>
</feature>
<dbReference type="Gene3D" id="3.40.190.10">
    <property type="entry name" value="Periplasmic binding protein-like II"/>
    <property type="match status" value="2"/>
</dbReference>
<proteinExistence type="predicted"/>
<evidence type="ECO:0000256" key="3">
    <source>
        <dbReference type="ARBA" id="ARBA00022729"/>
    </source>
</evidence>
<dbReference type="Proteomes" id="UP000034681">
    <property type="component" value="Unassembled WGS sequence"/>
</dbReference>
<dbReference type="InterPro" id="IPR001188">
    <property type="entry name" value="Sperm_putr-bd"/>
</dbReference>
<dbReference type="eggNOG" id="COG0687">
    <property type="taxonomic scope" value="Bacteria"/>
</dbReference>
<evidence type="ECO:0000256" key="4">
    <source>
        <dbReference type="ARBA" id="ARBA00022764"/>
    </source>
</evidence>
<organism evidence="6 7">
    <name type="scientific">Prochlorothrix hollandica PCC 9006 = CALU 1027</name>
    <dbReference type="NCBI Taxonomy" id="317619"/>
    <lineage>
        <taxon>Bacteria</taxon>
        <taxon>Bacillati</taxon>
        <taxon>Cyanobacteriota</taxon>
        <taxon>Cyanophyceae</taxon>
        <taxon>Prochlorotrichales</taxon>
        <taxon>Prochlorotrichaceae</taxon>
        <taxon>Prochlorothrix</taxon>
    </lineage>
</organism>
<dbReference type="GO" id="GO:0019808">
    <property type="term" value="F:polyamine binding"/>
    <property type="evidence" value="ECO:0007669"/>
    <property type="project" value="InterPro"/>
</dbReference>
<evidence type="ECO:0000256" key="2">
    <source>
        <dbReference type="ARBA" id="ARBA00022448"/>
    </source>
</evidence>
<dbReference type="Pfam" id="PF13416">
    <property type="entry name" value="SBP_bac_8"/>
    <property type="match status" value="1"/>
</dbReference>
<dbReference type="CDD" id="cd13590">
    <property type="entry name" value="PBP2_PotD_PotF_like"/>
    <property type="match status" value="1"/>
</dbReference>
<dbReference type="InterPro" id="IPR006059">
    <property type="entry name" value="SBP"/>
</dbReference>
<comment type="subcellular location">
    <subcellularLocation>
        <location evidence="1">Periplasm</location>
    </subcellularLocation>
</comment>
<dbReference type="EMBL" id="AJTX02000004">
    <property type="protein sequence ID" value="KKJ00121.1"/>
    <property type="molecule type" value="Genomic_DNA"/>
</dbReference>
<name>A0A0M2PUC0_PROHO</name>
<keyword evidence="2" id="KW-0813">Transport</keyword>
<gene>
    <name evidence="6" type="ORF">PROH_10320</name>
</gene>
<dbReference type="PIRSF" id="PIRSF019574">
    <property type="entry name" value="Periplasmic_polyamine_BP"/>
    <property type="match status" value="1"/>
</dbReference>
<evidence type="ECO:0000313" key="7">
    <source>
        <dbReference type="Proteomes" id="UP000034681"/>
    </source>
</evidence>
<protein>
    <submittedName>
        <fullName evidence="6">Polyamine ABC transporter substrate-binding protein</fullName>
    </submittedName>
</protein>
<dbReference type="PANTHER" id="PTHR30222:SF17">
    <property type="entry name" value="SPERMIDINE_PUTRESCINE-BINDING PERIPLASMIC PROTEIN"/>
    <property type="match status" value="1"/>
</dbReference>
<evidence type="ECO:0000256" key="1">
    <source>
        <dbReference type="ARBA" id="ARBA00004418"/>
    </source>
</evidence>
<reference evidence="6" key="1">
    <citation type="submission" date="2012-04" db="EMBL/GenBank/DDBJ databases">
        <authorList>
            <person name="Borisov I.G."/>
            <person name="Ivanikova N.V."/>
            <person name="Pinevich A.V."/>
        </authorList>
    </citation>
    <scope>NUCLEOTIDE SEQUENCE</scope>
    <source>
        <strain evidence="6">CALU 1027</strain>
    </source>
</reference>
<dbReference type="OrthoDB" id="9769319at2"/>
<keyword evidence="7" id="KW-1185">Reference proteome</keyword>
<dbReference type="STRING" id="317619.GCA_000332315_00829"/>
<dbReference type="InterPro" id="IPR006311">
    <property type="entry name" value="TAT_signal"/>
</dbReference>
<keyword evidence="3" id="KW-0732">Signal</keyword>
<comment type="caution">
    <text evidence="6">The sequence shown here is derived from an EMBL/GenBank/DDBJ whole genome shotgun (WGS) entry which is preliminary data.</text>
</comment>
<feature type="binding site" evidence="5">
    <location>
        <begin position="197"/>
        <end position="200"/>
    </location>
    <ligand>
        <name>spermidine</name>
        <dbReference type="ChEBI" id="CHEBI:57834"/>
    </ligand>
</feature>
<dbReference type="SUPFAM" id="SSF53850">
    <property type="entry name" value="Periplasmic binding protein-like II"/>
    <property type="match status" value="1"/>
</dbReference>
<dbReference type="PANTHER" id="PTHR30222">
    <property type="entry name" value="SPERMIDINE/PUTRESCINE-BINDING PERIPLASMIC PROTEIN"/>
    <property type="match status" value="1"/>
</dbReference>
<keyword evidence="4" id="KW-0574">Periplasm</keyword>
<dbReference type="GO" id="GO:0042597">
    <property type="term" value="C:periplasmic space"/>
    <property type="evidence" value="ECO:0007669"/>
    <property type="project" value="UniProtKB-SubCell"/>
</dbReference>
<dbReference type="PROSITE" id="PS51318">
    <property type="entry name" value="TAT"/>
    <property type="match status" value="1"/>
</dbReference>
<dbReference type="RefSeq" id="WP_017711464.1">
    <property type="nucleotide sequence ID" value="NZ_KB235933.1"/>
</dbReference>
<evidence type="ECO:0000256" key="5">
    <source>
        <dbReference type="PIRSR" id="PIRSR019574-1"/>
    </source>
</evidence>
<dbReference type="GO" id="GO:0015846">
    <property type="term" value="P:polyamine transport"/>
    <property type="evidence" value="ECO:0007669"/>
    <property type="project" value="InterPro"/>
</dbReference>
<dbReference type="PRINTS" id="PR00909">
    <property type="entry name" value="SPERMDNBNDNG"/>
</dbReference>
<evidence type="ECO:0000313" key="6">
    <source>
        <dbReference type="EMBL" id="KKJ00121.1"/>
    </source>
</evidence>
<dbReference type="AlphaFoldDB" id="A0A0M2PUC0"/>
<accession>A0A0M2PUC0</accession>
<sequence>MTAYPQPRPRRPRRSGFSRRRFLGTSLAALAGTTFASCARSRVHNLSTRSGGDANKLYIYSWTGYTDDELLSRFTEATGIEVVVDIYDANETMLAILQAGGGDTYSIIYPSDYMVQQMIDLGLLTAIDHSRIPRLGELFPNYQNPVYDPNNTYSIPISWGTTGIAYNSSVLATEPDDWNYLWDNQAALNRRITLLDDVRETLGAALKRLGYSYNSTEPAELEEAYQSLVTLKPAIASFNSTAWREQLLAGDLTLAMAYSVDAGEVVESNEHIKYIVPRSGSSLWTDTLVIPSTAPNPDAAYAWINLMLEPEVAAAMMQRLFFATPSRAAYDLLSDEFRGDTTLFPPPDILAKCEGIAPVSSEFEELFDRYWTQLTSG</sequence>